<evidence type="ECO:0000313" key="3">
    <source>
        <dbReference type="Proteomes" id="UP000610558"/>
    </source>
</evidence>
<feature type="transmembrane region" description="Helical" evidence="1">
    <location>
        <begin position="877"/>
        <end position="896"/>
    </location>
</feature>
<feature type="transmembrane region" description="Helical" evidence="1">
    <location>
        <begin position="851"/>
        <end position="870"/>
    </location>
</feature>
<sequence>MSDAKPGLTDIFVTRPVLALVISLVLVIAGLKAAKEIPVLEYPQIESSSLVISTAYVGASAKTVQGFITDPIERVASTVPGVDYVDSMTLAGMSTVNVWLKLNEDSADALAELNSRLSQIRFELPAGAEDPAVTVQRADRAGALFYLDVVTENFSRAAVTDYLQRFVTPEMASINGVQRIGLEGGRNPAMRLWLDPDAMAAFNISAPELRAALNANNVIATIGHSENANQRINLLTNTTMQTQADFENLVLRKSADGSLLRLKDIARVELGEEEGELIARYSQQDAVYISVWPLPGANEIAIGDELYVLLDQLNNQLPDGMEIRPAYDGTLYMRDSIREIFTTLAETIILVGVVVLALMGSFRTALVPLVTIPISLLGAVAAITMMGFSLNLLTILAIVLAVGLVVDDAIVVVENVSRYMREGKTRTQAALASSRQLFSPIVGMTITLAAVYAPIGFLSGLTGVLFKEFAFTLSVAVLISGVVALTLSPIMSAYANAEGGRESGMTQWVNRRFDDLHIRYGRLLSRVLEWRWQILVIGVFISLLIVPFYLFSQKELAPIEDQSAINIIIDAPSTASLEYTEDYMHDAIDILHQTPGVKYTWQVVRANAGFGGIIFDSIDQRDKSVHELLPEVFQYASSITGLRVFPMLFPALPSAGQFDVEMVVQSSNDPMAMKQYADQLIGAAYQSGRFMFVDTDLKTDMPEVRFLLDRQRIADLGMDLASVSQQLGVLLSGNYVNRFDMNGKAYQVIPMVEGKDRADPESLMDLLLRTPSGDLVPLASVAQLDYAVAPRVLGKFQQKNAFRIMGGVQPGTTKEQGLAILEAAAAEILPAGYSIDYAGESRQIRKEGSTLVGILGIALLFVYFVLAIQFNSFRDPLVVLLGSVPLALAGALLIPFLEWTTVNIYSQIGFITLTGLVAKNGILIVEFANHLQSEGLSKLRAIQGAAETRLRPVLMTTAATVLGHFPLVLVSGAGAEARNSIGIVLVVGMVIGTLFTLFVLPCLYLVVAREHSGSEVDPGHDADKAASVSYG</sequence>
<dbReference type="SUPFAM" id="SSF82866">
    <property type="entry name" value="Multidrug efflux transporter AcrB transmembrane domain"/>
    <property type="match status" value="2"/>
</dbReference>
<accession>A0A927GWZ4</accession>
<reference evidence="2" key="1">
    <citation type="submission" date="2020-09" db="EMBL/GenBank/DDBJ databases">
        <authorList>
            <person name="Yoon J.-W."/>
        </authorList>
    </citation>
    <scope>NUCLEOTIDE SEQUENCE</scope>
    <source>
        <strain evidence="2">KMU-158</strain>
    </source>
</reference>
<dbReference type="RefSeq" id="WP_190765318.1">
    <property type="nucleotide sequence ID" value="NZ_JACXLD010000005.1"/>
</dbReference>
<feature type="transmembrane region" description="Helical" evidence="1">
    <location>
        <begin position="952"/>
        <end position="975"/>
    </location>
</feature>
<feature type="transmembrane region" description="Helical" evidence="1">
    <location>
        <begin position="340"/>
        <end position="359"/>
    </location>
</feature>
<proteinExistence type="predicted"/>
<dbReference type="InterPro" id="IPR027463">
    <property type="entry name" value="AcrB_DN_DC_subdom"/>
</dbReference>
<dbReference type="Gene3D" id="3.30.70.1440">
    <property type="entry name" value="Multidrug efflux transporter AcrB pore domain"/>
    <property type="match status" value="1"/>
</dbReference>
<dbReference type="Proteomes" id="UP000610558">
    <property type="component" value="Unassembled WGS sequence"/>
</dbReference>
<evidence type="ECO:0000313" key="2">
    <source>
        <dbReference type="EMBL" id="MBD2859457.1"/>
    </source>
</evidence>
<feature type="transmembrane region" description="Helical" evidence="1">
    <location>
        <begin position="532"/>
        <end position="551"/>
    </location>
</feature>
<name>A0A927GWZ4_9GAMM</name>
<dbReference type="AlphaFoldDB" id="A0A927GWZ4"/>
<dbReference type="PRINTS" id="PR00702">
    <property type="entry name" value="ACRIFLAVINRP"/>
</dbReference>
<dbReference type="SUPFAM" id="SSF82693">
    <property type="entry name" value="Multidrug efflux transporter AcrB pore domain, PN1, PN2, PC1 and PC2 subdomains"/>
    <property type="match status" value="3"/>
</dbReference>
<feature type="transmembrane region" description="Helical" evidence="1">
    <location>
        <begin position="437"/>
        <end position="457"/>
    </location>
</feature>
<comment type="caution">
    <text evidence="2">The sequence shown here is derived from an EMBL/GenBank/DDBJ whole genome shotgun (WGS) entry which is preliminary data.</text>
</comment>
<dbReference type="EMBL" id="JACXLD010000005">
    <property type="protein sequence ID" value="MBD2859457.1"/>
    <property type="molecule type" value="Genomic_DNA"/>
</dbReference>
<protein>
    <submittedName>
        <fullName evidence="2">Efflux RND transporter permease subunit</fullName>
    </submittedName>
</protein>
<gene>
    <name evidence="2" type="ORF">IB286_10620</name>
</gene>
<feature type="transmembrane region" description="Helical" evidence="1">
    <location>
        <begin position="366"/>
        <end position="386"/>
    </location>
</feature>
<dbReference type="PANTHER" id="PTHR32063">
    <property type="match status" value="1"/>
</dbReference>
<dbReference type="SUPFAM" id="SSF82714">
    <property type="entry name" value="Multidrug efflux transporter AcrB TolC docking domain, DN and DC subdomains"/>
    <property type="match status" value="2"/>
</dbReference>
<keyword evidence="3" id="KW-1185">Reference proteome</keyword>
<dbReference type="Gene3D" id="3.30.2090.10">
    <property type="entry name" value="Multidrug efflux transporter AcrB TolC docking domain, DN and DC subdomains"/>
    <property type="match status" value="2"/>
</dbReference>
<feature type="transmembrane region" description="Helical" evidence="1">
    <location>
        <begin position="392"/>
        <end position="416"/>
    </location>
</feature>
<dbReference type="InterPro" id="IPR001036">
    <property type="entry name" value="Acrflvin-R"/>
</dbReference>
<dbReference type="GO" id="GO:0042910">
    <property type="term" value="F:xenobiotic transmembrane transporter activity"/>
    <property type="evidence" value="ECO:0007669"/>
    <property type="project" value="TreeGrafter"/>
</dbReference>
<keyword evidence="1" id="KW-0812">Transmembrane</keyword>
<organism evidence="2 3">
    <name type="scientific">Spongiibacter pelagi</name>
    <dbReference type="NCBI Taxonomy" id="2760804"/>
    <lineage>
        <taxon>Bacteria</taxon>
        <taxon>Pseudomonadati</taxon>
        <taxon>Pseudomonadota</taxon>
        <taxon>Gammaproteobacteria</taxon>
        <taxon>Cellvibrionales</taxon>
        <taxon>Spongiibacteraceae</taxon>
        <taxon>Spongiibacter</taxon>
    </lineage>
</organism>
<keyword evidence="1" id="KW-0472">Membrane</keyword>
<dbReference type="GO" id="GO:0005886">
    <property type="term" value="C:plasma membrane"/>
    <property type="evidence" value="ECO:0007669"/>
    <property type="project" value="TreeGrafter"/>
</dbReference>
<dbReference type="Gene3D" id="1.20.1640.10">
    <property type="entry name" value="Multidrug efflux transporter AcrB transmembrane domain"/>
    <property type="match status" value="2"/>
</dbReference>
<dbReference type="Gene3D" id="3.30.70.1320">
    <property type="entry name" value="Multidrug efflux transporter AcrB pore domain like"/>
    <property type="match status" value="1"/>
</dbReference>
<keyword evidence="1" id="KW-1133">Transmembrane helix</keyword>
<feature type="transmembrane region" description="Helical" evidence="1">
    <location>
        <begin position="908"/>
        <end position="931"/>
    </location>
</feature>
<evidence type="ECO:0000256" key="1">
    <source>
        <dbReference type="SAM" id="Phobius"/>
    </source>
</evidence>
<feature type="transmembrane region" description="Helical" evidence="1">
    <location>
        <begin position="981"/>
        <end position="1007"/>
    </location>
</feature>
<feature type="transmembrane region" description="Helical" evidence="1">
    <location>
        <begin position="469"/>
        <end position="495"/>
    </location>
</feature>
<dbReference type="Gene3D" id="3.30.70.1430">
    <property type="entry name" value="Multidrug efflux transporter AcrB pore domain"/>
    <property type="match status" value="2"/>
</dbReference>
<dbReference type="Pfam" id="PF00873">
    <property type="entry name" value="ACR_tran"/>
    <property type="match status" value="1"/>
</dbReference>
<dbReference type="PANTHER" id="PTHR32063:SF14">
    <property type="entry name" value="BLL4319 PROTEIN"/>
    <property type="match status" value="1"/>
</dbReference>